<gene>
    <name evidence="2" type="ORF">BDV33DRAFT_206735</name>
</gene>
<evidence type="ECO:0000313" key="3">
    <source>
        <dbReference type="Proteomes" id="UP000326799"/>
    </source>
</evidence>
<feature type="signal peptide" evidence="1">
    <location>
        <begin position="1"/>
        <end position="23"/>
    </location>
</feature>
<keyword evidence="1" id="KW-0732">Signal</keyword>
<protein>
    <submittedName>
        <fullName evidence="2">Uncharacterized protein</fullName>
    </submittedName>
</protein>
<name>A0A5N6EJL4_9EURO</name>
<proteinExistence type="predicted"/>
<dbReference type="AlphaFoldDB" id="A0A5N6EJL4"/>
<evidence type="ECO:0000313" key="2">
    <source>
        <dbReference type="EMBL" id="KAB8217073.1"/>
    </source>
</evidence>
<feature type="chain" id="PRO_5024796462" evidence="1">
    <location>
        <begin position="24"/>
        <end position="147"/>
    </location>
</feature>
<dbReference type="Proteomes" id="UP000326799">
    <property type="component" value="Unassembled WGS sequence"/>
</dbReference>
<sequence>MKLFYTLPSALLFVTGLSSPLHTNNDYYPVDLPPPDNWIAGPRIFPSQVLPNGGFHADYDKYNADTWAEYVKSQCEHLDGRSTISFAAINSGSSPKCLFWFGYCFGVPSTPDDYKRDVNPQSAVQGSRAFTTLGQDETFMRLQRQLN</sequence>
<evidence type="ECO:0000256" key="1">
    <source>
        <dbReference type="SAM" id="SignalP"/>
    </source>
</evidence>
<accession>A0A5N6EJL4</accession>
<reference evidence="2 3" key="1">
    <citation type="submission" date="2019-04" db="EMBL/GenBank/DDBJ databases">
        <title>Fungal friends and foes A comparative genomics study of 23 Aspergillus species from section Flavi.</title>
        <authorList>
            <consortium name="DOE Joint Genome Institute"/>
            <person name="Kjaerbolling I."/>
            <person name="Vesth T.C."/>
            <person name="Frisvad J.C."/>
            <person name="Nybo J.L."/>
            <person name="Theobald S."/>
            <person name="Kildgaard S."/>
            <person name="Petersen T.I."/>
            <person name="Kuo A."/>
            <person name="Sato A."/>
            <person name="Lyhne E.K."/>
            <person name="Kogle M.E."/>
            <person name="Wiebenga A."/>
            <person name="Kun R.S."/>
            <person name="Lubbers R.J."/>
            <person name="Makela M.R."/>
            <person name="Barry K."/>
            <person name="Chovatia M."/>
            <person name="Clum A."/>
            <person name="Daum C."/>
            <person name="Haridas S."/>
            <person name="He G."/>
            <person name="LaButti K."/>
            <person name="Lipzen A."/>
            <person name="Mondo S."/>
            <person name="Pangilinan J."/>
            <person name="Riley R."/>
            <person name="Salamov A."/>
            <person name="Simmons B.A."/>
            <person name="Magnuson J.K."/>
            <person name="Henrissat B."/>
            <person name="Mortensen U.H."/>
            <person name="Larsen T.O."/>
            <person name="De vries R.P."/>
            <person name="Grigoriev I.V."/>
            <person name="Machida M."/>
            <person name="Baker S.E."/>
            <person name="Andersen M.R."/>
        </authorList>
    </citation>
    <scope>NUCLEOTIDE SEQUENCE [LARGE SCALE GENOMIC DNA]</scope>
    <source>
        <strain evidence="2 3">CBS 126849</strain>
    </source>
</reference>
<keyword evidence="3" id="KW-1185">Reference proteome</keyword>
<organism evidence="2 3">
    <name type="scientific">Aspergillus novoparasiticus</name>
    <dbReference type="NCBI Taxonomy" id="986946"/>
    <lineage>
        <taxon>Eukaryota</taxon>
        <taxon>Fungi</taxon>
        <taxon>Dikarya</taxon>
        <taxon>Ascomycota</taxon>
        <taxon>Pezizomycotina</taxon>
        <taxon>Eurotiomycetes</taxon>
        <taxon>Eurotiomycetidae</taxon>
        <taxon>Eurotiales</taxon>
        <taxon>Aspergillaceae</taxon>
        <taxon>Aspergillus</taxon>
        <taxon>Aspergillus subgen. Circumdati</taxon>
    </lineage>
</organism>
<dbReference type="EMBL" id="ML733469">
    <property type="protein sequence ID" value="KAB8217073.1"/>
    <property type="molecule type" value="Genomic_DNA"/>
</dbReference>